<dbReference type="EMBL" id="CAAALY010014476">
    <property type="protein sequence ID" value="VEL12331.1"/>
    <property type="molecule type" value="Genomic_DNA"/>
</dbReference>
<name>A0A3S5FCG3_9PLAT</name>
<evidence type="ECO:0000313" key="2">
    <source>
        <dbReference type="Proteomes" id="UP000784294"/>
    </source>
</evidence>
<reference evidence="1" key="1">
    <citation type="submission" date="2018-11" db="EMBL/GenBank/DDBJ databases">
        <authorList>
            <consortium name="Pathogen Informatics"/>
        </authorList>
    </citation>
    <scope>NUCLEOTIDE SEQUENCE</scope>
</reference>
<dbReference type="Proteomes" id="UP000784294">
    <property type="component" value="Unassembled WGS sequence"/>
</dbReference>
<accession>A0A3S5FCG3</accession>
<sequence>MLTNAAAAVLAPLASATIISIRFLKLLLIQLFIIFCPQPSPAQVCLCLSGCPFFLRLLLPRALSLSAQAKSDSRKQACLFEFGLEDQTTWGEAAKRGLGSLESWGFCNVEPTNTSDNNAGAFRPQPRDTPETREHIHMYDRTWMWMPSYLFPSLVGFVCVSADGRGNAQLAVVQARWRCLRRQEAEARGLSGERSTLKCVRVCACVLASVQPVYKACTVLGLG</sequence>
<comment type="caution">
    <text evidence="1">The sequence shown here is derived from an EMBL/GenBank/DDBJ whole genome shotgun (WGS) entry which is preliminary data.</text>
</comment>
<evidence type="ECO:0000313" key="1">
    <source>
        <dbReference type="EMBL" id="VEL12331.1"/>
    </source>
</evidence>
<keyword evidence="2" id="KW-1185">Reference proteome</keyword>
<organism evidence="1 2">
    <name type="scientific">Protopolystoma xenopodis</name>
    <dbReference type="NCBI Taxonomy" id="117903"/>
    <lineage>
        <taxon>Eukaryota</taxon>
        <taxon>Metazoa</taxon>
        <taxon>Spiralia</taxon>
        <taxon>Lophotrochozoa</taxon>
        <taxon>Platyhelminthes</taxon>
        <taxon>Monogenea</taxon>
        <taxon>Polyopisthocotylea</taxon>
        <taxon>Polystomatidea</taxon>
        <taxon>Polystomatidae</taxon>
        <taxon>Protopolystoma</taxon>
    </lineage>
</organism>
<dbReference type="AlphaFoldDB" id="A0A3S5FCG3"/>
<proteinExistence type="predicted"/>
<protein>
    <submittedName>
        <fullName evidence="1">Uncharacterized protein</fullName>
    </submittedName>
</protein>
<gene>
    <name evidence="1" type="ORF">PXEA_LOCUS5771</name>
</gene>